<dbReference type="Proteomes" id="UP001500751">
    <property type="component" value="Unassembled WGS sequence"/>
</dbReference>
<evidence type="ECO:0000256" key="2">
    <source>
        <dbReference type="ARBA" id="ARBA00023125"/>
    </source>
</evidence>
<dbReference type="Pfam" id="PF00440">
    <property type="entry name" value="TetR_N"/>
    <property type="match status" value="1"/>
</dbReference>
<dbReference type="SUPFAM" id="SSF46689">
    <property type="entry name" value="Homeodomain-like"/>
    <property type="match status" value="1"/>
</dbReference>
<dbReference type="RefSeq" id="WP_344671628.1">
    <property type="nucleotide sequence ID" value="NZ_BAAAQN010000087.1"/>
</dbReference>
<keyword evidence="1" id="KW-0805">Transcription regulation</keyword>
<evidence type="ECO:0000256" key="4">
    <source>
        <dbReference type="PROSITE-ProRule" id="PRU00335"/>
    </source>
</evidence>
<dbReference type="InterPro" id="IPR050109">
    <property type="entry name" value="HTH-type_TetR-like_transc_reg"/>
</dbReference>
<dbReference type="PROSITE" id="PS50977">
    <property type="entry name" value="HTH_TETR_2"/>
    <property type="match status" value="1"/>
</dbReference>
<dbReference type="Pfam" id="PF21597">
    <property type="entry name" value="TetR_C_43"/>
    <property type="match status" value="1"/>
</dbReference>
<sequence length="225" mass="24308">MRADAEDNRRALLDAAREVFVEEGTSVALDKIAKRAGVGIGTLYRRFPDRDALLRGVLVDLFESMTAAARAAEEPGGARPGWERLVRAVAGLGIGPALPIIFRERLDLIDDPGVSASMQEAIAAVEGVYERAQAAGELRGDVSFLEIQMLAGMLSMSRPTYPPTVDPDLITDRLVHLLLDGLRASPGTTKLPGEPIVFSPLDPDDRAAVERAIVEENERIKKLKG</sequence>
<reference evidence="6 7" key="1">
    <citation type="journal article" date="2019" name="Int. J. Syst. Evol. Microbiol.">
        <title>The Global Catalogue of Microorganisms (GCM) 10K type strain sequencing project: providing services to taxonomists for standard genome sequencing and annotation.</title>
        <authorList>
            <consortium name="The Broad Institute Genomics Platform"/>
            <consortium name="The Broad Institute Genome Sequencing Center for Infectious Disease"/>
            <person name="Wu L."/>
            <person name="Ma J."/>
        </authorList>
    </citation>
    <scope>NUCLEOTIDE SEQUENCE [LARGE SCALE GENOMIC DNA]</scope>
    <source>
        <strain evidence="6 7">JCM 16014</strain>
    </source>
</reference>
<evidence type="ECO:0000313" key="7">
    <source>
        <dbReference type="Proteomes" id="UP001500751"/>
    </source>
</evidence>
<dbReference type="InterPro" id="IPR049445">
    <property type="entry name" value="TetR_SbtR-like_C"/>
</dbReference>
<keyword evidence="7" id="KW-1185">Reference proteome</keyword>
<dbReference type="Gene3D" id="1.10.357.10">
    <property type="entry name" value="Tetracycline Repressor, domain 2"/>
    <property type="match status" value="1"/>
</dbReference>
<dbReference type="InterPro" id="IPR001647">
    <property type="entry name" value="HTH_TetR"/>
</dbReference>
<dbReference type="PANTHER" id="PTHR30055">
    <property type="entry name" value="HTH-TYPE TRANSCRIPTIONAL REGULATOR RUTR"/>
    <property type="match status" value="1"/>
</dbReference>
<keyword evidence="2 4" id="KW-0238">DNA-binding</keyword>
<dbReference type="SUPFAM" id="SSF48498">
    <property type="entry name" value="Tetracyclin repressor-like, C-terminal domain"/>
    <property type="match status" value="1"/>
</dbReference>
<evidence type="ECO:0000313" key="6">
    <source>
        <dbReference type="EMBL" id="GAA2062465.1"/>
    </source>
</evidence>
<dbReference type="InterPro" id="IPR009057">
    <property type="entry name" value="Homeodomain-like_sf"/>
</dbReference>
<dbReference type="PRINTS" id="PR00455">
    <property type="entry name" value="HTHTETR"/>
</dbReference>
<proteinExistence type="predicted"/>
<feature type="DNA-binding region" description="H-T-H motif" evidence="4">
    <location>
        <begin position="28"/>
        <end position="47"/>
    </location>
</feature>
<feature type="domain" description="HTH tetR-type" evidence="5">
    <location>
        <begin position="6"/>
        <end position="65"/>
    </location>
</feature>
<protein>
    <submittedName>
        <fullName evidence="6">TetR/AcrR family transcriptional regulator</fullName>
    </submittedName>
</protein>
<dbReference type="PANTHER" id="PTHR30055:SF234">
    <property type="entry name" value="HTH-TYPE TRANSCRIPTIONAL REGULATOR BETI"/>
    <property type="match status" value="1"/>
</dbReference>
<gene>
    <name evidence="6" type="ORF">GCM10009839_87040</name>
</gene>
<dbReference type="InterPro" id="IPR036271">
    <property type="entry name" value="Tet_transcr_reg_TetR-rel_C_sf"/>
</dbReference>
<dbReference type="EMBL" id="BAAAQN010000087">
    <property type="protein sequence ID" value="GAA2062465.1"/>
    <property type="molecule type" value="Genomic_DNA"/>
</dbReference>
<name>A0ABN2VIX3_9ACTN</name>
<keyword evidence="3" id="KW-0804">Transcription</keyword>
<evidence type="ECO:0000256" key="3">
    <source>
        <dbReference type="ARBA" id="ARBA00023163"/>
    </source>
</evidence>
<evidence type="ECO:0000256" key="1">
    <source>
        <dbReference type="ARBA" id="ARBA00023015"/>
    </source>
</evidence>
<evidence type="ECO:0000259" key="5">
    <source>
        <dbReference type="PROSITE" id="PS50977"/>
    </source>
</evidence>
<accession>A0ABN2VIX3</accession>
<comment type="caution">
    <text evidence="6">The sequence shown here is derived from an EMBL/GenBank/DDBJ whole genome shotgun (WGS) entry which is preliminary data.</text>
</comment>
<organism evidence="6 7">
    <name type="scientific">Catenulispora yoronensis</name>
    <dbReference type="NCBI Taxonomy" id="450799"/>
    <lineage>
        <taxon>Bacteria</taxon>
        <taxon>Bacillati</taxon>
        <taxon>Actinomycetota</taxon>
        <taxon>Actinomycetes</taxon>
        <taxon>Catenulisporales</taxon>
        <taxon>Catenulisporaceae</taxon>
        <taxon>Catenulispora</taxon>
    </lineage>
</organism>